<dbReference type="GO" id="GO:0003700">
    <property type="term" value="F:DNA-binding transcription factor activity"/>
    <property type="evidence" value="ECO:0007669"/>
    <property type="project" value="InterPro"/>
</dbReference>
<proteinExistence type="predicted"/>
<dbReference type="PRINTS" id="PR00037">
    <property type="entry name" value="HTHLACR"/>
</dbReference>
<dbReference type="PROSITE" id="PS00894">
    <property type="entry name" value="HTH_DEOR_1"/>
    <property type="match status" value="1"/>
</dbReference>
<dbReference type="InterPro" id="IPR018356">
    <property type="entry name" value="Tscrpt_reg_HTH_DeoR_CS"/>
</dbReference>
<evidence type="ECO:0000259" key="4">
    <source>
        <dbReference type="PROSITE" id="PS51000"/>
    </source>
</evidence>
<dbReference type="Gene3D" id="3.40.50.1360">
    <property type="match status" value="1"/>
</dbReference>
<gene>
    <name evidence="5" type="ORF">C7I84_20685</name>
</gene>
<dbReference type="SMART" id="SM00420">
    <property type="entry name" value="HTH_DEOR"/>
    <property type="match status" value="1"/>
</dbReference>
<dbReference type="Pfam" id="PF08220">
    <property type="entry name" value="HTH_DeoR"/>
    <property type="match status" value="1"/>
</dbReference>
<keyword evidence="3" id="KW-0804">Transcription</keyword>
<dbReference type="PANTHER" id="PTHR30363">
    <property type="entry name" value="HTH-TYPE TRANSCRIPTIONAL REGULATOR SRLR-RELATED"/>
    <property type="match status" value="1"/>
</dbReference>
<dbReference type="InterPro" id="IPR011991">
    <property type="entry name" value="ArsR-like_HTH"/>
</dbReference>
<evidence type="ECO:0000256" key="3">
    <source>
        <dbReference type="ARBA" id="ARBA00023163"/>
    </source>
</evidence>
<evidence type="ECO:0000313" key="5">
    <source>
        <dbReference type="EMBL" id="PSJ56595.1"/>
    </source>
</evidence>
<dbReference type="SUPFAM" id="SSF100950">
    <property type="entry name" value="NagB/RpiA/CoA transferase-like"/>
    <property type="match status" value="1"/>
</dbReference>
<dbReference type="GO" id="GO:0003677">
    <property type="term" value="F:DNA binding"/>
    <property type="evidence" value="ECO:0007669"/>
    <property type="project" value="UniProtKB-KW"/>
</dbReference>
<keyword evidence="1" id="KW-0805">Transcription regulation</keyword>
<dbReference type="InterPro" id="IPR036390">
    <property type="entry name" value="WH_DNA-bd_sf"/>
</dbReference>
<keyword evidence="2" id="KW-0238">DNA-binding</keyword>
<dbReference type="Pfam" id="PF00455">
    <property type="entry name" value="DeoRC"/>
    <property type="match status" value="1"/>
</dbReference>
<dbReference type="Proteomes" id="UP000241229">
    <property type="component" value="Unassembled WGS sequence"/>
</dbReference>
<dbReference type="SUPFAM" id="SSF46785">
    <property type="entry name" value="Winged helix' DNA-binding domain"/>
    <property type="match status" value="1"/>
</dbReference>
<dbReference type="Gene3D" id="1.10.10.10">
    <property type="entry name" value="Winged helix-like DNA-binding domain superfamily/Winged helix DNA-binding domain"/>
    <property type="match status" value="1"/>
</dbReference>
<protein>
    <submittedName>
        <fullName evidence="5">DeoR family transcriptional regulator</fullName>
    </submittedName>
</protein>
<sequence>MRETDRRSAILEAMAGRPVVPVRELVGLTGASSATLRRDLAKLEEEGLVRRVHGGISAPATTFPATLGAPTFSSQRIKNADKKRAIAALACGLVEDGESIIINAGTTTFAMVDFLRERRLNILTNSFPIAEALIRGSDNRITLPGGEVYREQGIILSPFEDDAIQNLHATTMFMSAAAITPLGVVEADPLVARAEAKLLSRTERLIVLADSTKFEPRGSLVVCPLARVTTLVTDDQISEAALAMMENAGLDVRIAPIAKEIASAA</sequence>
<dbReference type="PROSITE" id="PS51000">
    <property type="entry name" value="HTH_DEOR_2"/>
    <property type="match status" value="1"/>
</dbReference>
<name>A0A2P7S2A3_9HYPH</name>
<reference evidence="5 6" key="1">
    <citation type="submission" date="2018-03" db="EMBL/GenBank/DDBJ databases">
        <title>The draft genome of Mesorhizobium sp. 6GN-30.</title>
        <authorList>
            <person name="Liu L."/>
            <person name="Li L."/>
            <person name="Wang T."/>
            <person name="Zhang X."/>
            <person name="Liang L."/>
        </authorList>
    </citation>
    <scope>NUCLEOTIDE SEQUENCE [LARGE SCALE GENOMIC DNA]</scope>
    <source>
        <strain evidence="5 6">6GN30</strain>
    </source>
</reference>
<dbReference type="InterPro" id="IPR036388">
    <property type="entry name" value="WH-like_DNA-bd_sf"/>
</dbReference>
<dbReference type="PANTHER" id="PTHR30363:SF44">
    <property type="entry name" value="AGA OPERON TRANSCRIPTIONAL REPRESSOR-RELATED"/>
    <property type="match status" value="1"/>
</dbReference>
<organism evidence="5 6">
    <name type="scientific">Kumtagia ephedrae</name>
    <dbReference type="NCBI Taxonomy" id="2116701"/>
    <lineage>
        <taxon>Bacteria</taxon>
        <taxon>Pseudomonadati</taxon>
        <taxon>Pseudomonadota</taxon>
        <taxon>Alphaproteobacteria</taxon>
        <taxon>Hyphomicrobiales</taxon>
        <taxon>Phyllobacteriaceae</taxon>
        <taxon>Kumtagia</taxon>
    </lineage>
</organism>
<evidence type="ECO:0000256" key="1">
    <source>
        <dbReference type="ARBA" id="ARBA00023015"/>
    </source>
</evidence>
<keyword evidence="6" id="KW-1185">Reference proteome</keyword>
<dbReference type="EMBL" id="PXYK01000021">
    <property type="protein sequence ID" value="PSJ56595.1"/>
    <property type="molecule type" value="Genomic_DNA"/>
</dbReference>
<dbReference type="OrthoDB" id="9816363at2"/>
<evidence type="ECO:0000313" key="6">
    <source>
        <dbReference type="Proteomes" id="UP000241229"/>
    </source>
</evidence>
<accession>A0A2P7S2A3</accession>
<comment type="caution">
    <text evidence="5">The sequence shown here is derived from an EMBL/GenBank/DDBJ whole genome shotgun (WGS) entry which is preliminary data.</text>
</comment>
<dbReference type="AlphaFoldDB" id="A0A2P7S2A3"/>
<evidence type="ECO:0000256" key="2">
    <source>
        <dbReference type="ARBA" id="ARBA00023125"/>
    </source>
</evidence>
<feature type="domain" description="HTH deoR-type" evidence="4">
    <location>
        <begin position="3"/>
        <end position="58"/>
    </location>
</feature>
<dbReference type="InterPro" id="IPR050313">
    <property type="entry name" value="Carb_Metab_HTH_regulators"/>
</dbReference>
<dbReference type="InterPro" id="IPR037171">
    <property type="entry name" value="NagB/RpiA_transferase-like"/>
</dbReference>
<dbReference type="InterPro" id="IPR001034">
    <property type="entry name" value="DeoR_HTH"/>
</dbReference>
<dbReference type="CDD" id="cd00090">
    <property type="entry name" value="HTH_ARSR"/>
    <property type="match status" value="1"/>
</dbReference>
<dbReference type="InterPro" id="IPR014036">
    <property type="entry name" value="DeoR-like_C"/>
</dbReference>
<dbReference type="SMART" id="SM01134">
    <property type="entry name" value="DeoRC"/>
    <property type="match status" value="1"/>
</dbReference>
<dbReference type="RefSeq" id="WP_106774124.1">
    <property type="nucleotide sequence ID" value="NZ_PXYK01000021.1"/>
</dbReference>